<feature type="compositionally biased region" description="Polar residues" evidence="1">
    <location>
        <begin position="131"/>
        <end position="145"/>
    </location>
</feature>
<dbReference type="SUPFAM" id="SSF53098">
    <property type="entry name" value="Ribonuclease H-like"/>
    <property type="match status" value="1"/>
</dbReference>
<feature type="region of interest" description="Disordered" evidence="1">
    <location>
        <begin position="105"/>
        <end position="158"/>
    </location>
</feature>
<name>A0A2K3KN04_TRIPR</name>
<dbReference type="PANTHER" id="PTHR42648">
    <property type="entry name" value="TRANSPOSASE, PUTATIVE-RELATED"/>
    <property type="match status" value="1"/>
</dbReference>
<dbReference type="InterPro" id="IPR036397">
    <property type="entry name" value="RNaseH_sf"/>
</dbReference>
<dbReference type="InterPro" id="IPR039537">
    <property type="entry name" value="Retrotran_Ty1/copia-like"/>
</dbReference>
<evidence type="ECO:0000259" key="2">
    <source>
        <dbReference type="Pfam" id="PF25597"/>
    </source>
</evidence>
<proteinExistence type="predicted"/>
<dbReference type="EMBL" id="ASHM01102889">
    <property type="protein sequence ID" value="PNX67698.1"/>
    <property type="molecule type" value="Genomic_DNA"/>
</dbReference>
<gene>
    <name evidence="3" type="ORF">L195_g055764</name>
</gene>
<dbReference type="InterPro" id="IPR012337">
    <property type="entry name" value="RNaseH-like_sf"/>
</dbReference>
<dbReference type="Gene3D" id="3.30.420.10">
    <property type="entry name" value="Ribonuclease H-like superfamily/Ribonuclease H"/>
    <property type="match status" value="1"/>
</dbReference>
<dbReference type="InterPro" id="IPR057670">
    <property type="entry name" value="SH3_retrovirus"/>
</dbReference>
<evidence type="ECO:0000313" key="3">
    <source>
        <dbReference type="EMBL" id="PNX67698.1"/>
    </source>
</evidence>
<accession>A0A2K3KN04</accession>
<feature type="domain" description="Retroviral polymerase SH3-like" evidence="2">
    <location>
        <begin position="62"/>
        <end position="87"/>
    </location>
</feature>
<reference evidence="3 4" key="1">
    <citation type="journal article" date="2014" name="Am. J. Bot.">
        <title>Genome assembly and annotation for red clover (Trifolium pratense; Fabaceae).</title>
        <authorList>
            <person name="Istvanek J."/>
            <person name="Jaros M."/>
            <person name="Krenek A."/>
            <person name="Repkova J."/>
        </authorList>
    </citation>
    <scope>NUCLEOTIDE SEQUENCE [LARGE SCALE GENOMIC DNA]</scope>
    <source>
        <strain evidence="4">cv. Tatra</strain>
        <tissue evidence="3">Young leaves</tissue>
    </source>
</reference>
<dbReference type="GO" id="GO:0003676">
    <property type="term" value="F:nucleic acid binding"/>
    <property type="evidence" value="ECO:0007669"/>
    <property type="project" value="InterPro"/>
</dbReference>
<dbReference type="AlphaFoldDB" id="A0A2K3KN04"/>
<reference evidence="3 4" key="2">
    <citation type="journal article" date="2017" name="Front. Plant Sci.">
        <title>Gene Classification and Mining of Molecular Markers Useful in Red Clover (Trifolium pratense) Breeding.</title>
        <authorList>
            <person name="Istvanek J."/>
            <person name="Dluhosova J."/>
            <person name="Dluhos P."/>
            <person name="Patkova L."/>
            <person name="Nedelnik J."/>
            <person name="Repkova J."/>
        </authorList>
    </citation>
    <scope>NUCLEOTIDE SEQUENCE [LARGE SCALE GENOMIC DNA]</scope>
    <source>
        <strain evidence="4">cv. Tatra</strain>
        <tissue evidence="3">Young leaves</tissue>
    </source>
</reference>
<dbReference type="Pfam" id="PF25597">
    <property type="entry name" value="SH3_retrovirus"/>
    <property type="match status" value="1"/>
</dbReference>
<evidence type="ECO:0000313" key="4">
    <source>
        <dbReference type="Proteomes" id="UP000236291"/>
    </source>
</evidence>
<comment type="caution">
    <text evidence="3">The sequence shown here is derived from an EMBL/GenBank/DDBJ whole genome shotgun (WGS) entry which is preliminary data.</text>
</comment>
<feature type="compositionally biased region" description="Acidic residues" evidence="1">
    <location>
        <begin position="105"/>
        <end position="129"/>
    </location>
</feature>
<evidence type="ECO:0000256" key="1">
    <source>
        <dbReference type="SAM" id="MobiDB-lite"/>
    </source>
</evidence>
<dbReference type="STRING" id="57577.A0A2K3KN04"/>
<sequence length="158" mass="17947">MMNMVRSMLAGKKVPKVFWPEAVKWATYVMNRSPTLSVKNMTPQEAWSGKKPNVQHFRVFGCLAFVHVPDSQRIKLDNKSIKCIHLGEKKGWDWNKSEIKRNGEFIDEFEEEINEPVNEPDDNVEDGGSDSDASYPSNPIQTPSDSENEVDMQASTSL</sequence>
<feature type="non-terminal residue" evidence="3">
    <location>
        <position position="158"/>
    </location>
</feature>
<dbReference type="Proteomes" id="UP000236291">
    <property type="component" value="Unassembled WGS sequence"/>
</dbReference>
<dbReference type="PANTHER" id="PTHR42648:SF18">
    <property type="entry name" value="RETROTRANSPOSON, UNCLASSIFIED-LIKE PROTEIN"/>
    <property type="match status" value="1"/>
</dbReference>
<organism evidence="3 4">
    <name type="scientific">Trifolium pratense</name>
    <name type="common">Red clover</name>
    <dbReference type="NCBI Taxonomy" id="57577"/>
    <lineage>
        <taxon>Eukaryota</taxon>
        <taxon>Viridiplantae</taxon>
        <taxon>Streptophyta</taxon>
        <taxon>Embryophyta</taxon>
        <taxon>Tracheophyta</taxon>
        <taxon>Spermatophyta</taxon>
        <taxon>Magnoliopsida</taxon>
        <taxon>eudicotyledons</taxon>
        <taxon>Gunneridae</taxon>
        <taxon>Pentapetalae</taxon>
        <taxon>rosids</taxon>
        <taxon>fabids</taxon>
        <taxon>Fabales</taxon>
        <taxon>Fabaceae</taxon>
        <taxon>Papilionoideae</taxon>
        <taxon>50 kb inversion clade</taxon>
        <taxon>NPAAA clade</taxon>
        <taxon>Hologalegina</taxon>
        <taxon>IRL clade</taxon>
        <taxon>Trifolieae</taxon>
        <taxon>Trifolium</taxon>
    </lineage>
</organism>
<protein>
    <submittedName>
        <fullName evidence="3">Copia-type polyprotein</fullName>
    </submittedName>
</protein>